<dbReference type="CDD" id="cd20335">
    <property type="entry name" value="BRcat_RBR"/>
    <property type="match status" value="1"/>
</dbReference>
<organism evidence="8 9">
    <name type="scientific">Aspergillus cavernicola</name>
    <dbReference type="NCBI Taxonomy" id="176166"/>
    <lineage>
        <taxon>Eukaryota</taxon>
        <taxon>Fungi</taxon>
        <taxon>Dikarya</taxon>
        <taxon>Ascomycota</taxon>
        <taxon>Pezizomycotina</taxon>
        <taxon>Eurotiomycetes</taxon>
        <taxon>Eurotiomycetidae</taxon>
        <taxon>Eurotiales</taxon>
        <taxon>Aspergillaceae</taxon>
        <taxon>Aspergillus</taxon>
        <taxon>Aspergillus subgen. Nidulantes</taxon>
    </lineage>
</organism>
<dbReference type="SMART" id="SM00647">
    <property type="entry name" value="IBR"/>
    <property type="match status" value="1"/>
</dbReference>
<evidence type="ECO:0000256" key="5">
    <source>
        <dbReference type="PROSITE-ProRule" id="PRU00175"/>
    </source>
</evidence>
<dbReference type="InterPro" id="IPR013083">
    <property type="entry name" value="Znf_RING/FYVE/PHD"/>
</dbReference>
<name>A0ABR4HA43_9EURO</name>
<dbReference type="Proteomes" id="UP001610335">
    <property type="component" value="Unassembled WGS sequence"/>
</dbReference>
<keyword evidence="1" id="KW-0479">Metal-binding</keyword>
<evidence type="ECO:0000256" key="4">
    <source>
        <dbReference type="ARBA" id="ARBA00022833"/>
    </source>
</evidence>
<protein>
    <recommendedName>
        <fullName evidence="7">RING-type domain-containing protein</fullName>
    </recommendedName>
</protein>
<keyword evidence="4" id="KW-0862">Zinc</keyword>
<comment type="caution">
    <text evidence="8">The sequence shown here is derived from an EMBL/GenBank/DDBJ whole genome shotgun (WGS) entry which is preliminary data.</text>
</comment>
<evidence type="ECO:0000256" key="3">
    <source>
        <dbReference type="ARBA" id="ARBA00022786"/>
    </source>
</evidence>
<dbReference type="InterPro" id="IPR001841">
    <property type="entry name" value="Znf_RING"/>
</dbReference>
<keyword evidence="2 5" id="KW-0863">Zinc-finger</keyword>
<dbReference type="Pfam" id="PF01485">
    <property type="entry name" value="IBR"/>
    <property type="match status" value="1"/>
</dbReference>
<sequence length="293" mass="32431">MGSREKNRLPRSYPSQDIIECETLFGQVEDTIERKPGSVPSSSRAVAGRDGEGGGCEEVTGATSGQVENKAAENIVASSSSHAVTGGDEESPVPPTATTSGRKKCLTCLDEIQLSFSEKPITQECEHPAGQICKPCLERSLQAQLDELSDQGFTCLLCRKQMSEQDLQTWANPEILHRYDALRTRKALGDNPNFIWCSSLNCERGQIHASGAESPIVTCIYCGARTCFTHQRPWHDEMTCYEFDHPALAIAQEKQERNEKTATKVRPEKQTRAAKALDRKLKAVEQEKEQEIC</sequence>
<dbReference type="Gene3D" id="3.30.40.10">
    <property type="entry name" value="Zinc/RING finger domain, C3HC4 (zinc finger)"/>
    <property type="match status" value="1"/>
</dbReference>
<accession>A0ABR4HA43</accession>
<evidence type="ECO:0000256" key="6">
    <source>
        <dbReference type="SAM" id="MobiDB-lite"/>
    </source>
</evidence>
<dbReference type="EMBL" id="JBFXLS010000185">
    <property type="protein sequence ID" value="KAL2812343.1"/>
    <property type="molecule type" value="Genomic_DNA"/>
</dbReference>
<reference evidence="8 9" key="1">
    <citation type="submission" date="2024-07" db="EMBL/GenBank/DDBJ databases">
        <title>Section-level genome sequencing and comparative genomics of Aspergillus sections Usti and Cavernicolus.</title>
        <authorList>
            <consortium name="Lawrence Berkeley National Laboratory"/>
            <person name="Nybo J.L."/>
            <person name="Vesth T.C."/>
            <person name="Theobald S."/>
            <person name="Frisvad J.C."/>
            <person name="Larsen T.O."/>
            <person name="Kjaerboelling I."/>
            <person name="Rothschild-Mancinelli K."/>
            <person name="Lyhne E.K."/>
            <person name="Kogle M.E."/>
            <person name="Barry K."/>
            <person name="Clum A."/>
            <person name="Na H."/>
            <person name="Ledsgaard L."/>
            <person name="Lin J."/>
            <person name="Lipzen A."/>
            <person name="Kuo A."/>
            <person name="Riley R."/>
            <person name="Mondo S."/>
            <person name="LaButti K."/>
            <person name="Haridas S."/>
            <person name="Pangalinan J."/>
            <person name="Salamov A.A."/>
            <person name="Simmons B.A."/>
            <person name="Magnuson J.K."/>
            <person name="Chen J."/>
            <person name="Drula E."/>
            <person name="Henrissat B."/>
            <person name="Wiebenga A."/>
            <person name="Lubbers R.J."/>
            <person name="Gomes A.C."/>
            <person name="Makela M.R."/>
            <person name="Stajich J."/>
            <person name="Grigoriev I.V."/>
            <person name="Mortensen U.H."/>
            <person name="De vries R.P."/>
            <person name="Baker S.E."/>
            <person name="Andersen M.R."/>
        </authorList>
    </citation>
    <scope>NUCLEOTIDE SEQUENCE [LARGE SCALE GENOMIC DNA]</scope>
    <source>
        <strain evidence="8 9">CBS 600.67</strain>
    </source>
</reference>
<evidence type="ECO:0000313" key="9">
    <source>
        <dbReference type="Proteomes" id="UP001610335"/>
    </source>
</evidence>
<dbReference type="SUPFAM" id="SSF57850">
    <property type="entry name" value="RING/U-box"/>
    <property type="match status" value="2"/>
</dbReference>
<dbReference type="InterPro" id="IPR002867">
    <property type="entry name" value="IBR_dom"/>
</dbReference>
<keyword evidence="3" id="KW-0833">Ubl conjugation pathway</keyword>
<evidence type="ECO:0000313" key="8">
    <source>
        <dbReference type="EMBL" id="KAL2812343.1"/>
    </source>
</evidence>
<gene>
    <name evidence="8" type="ORF">BDW59DRAFT_167837</name>
</gene>
<evidence type="ECO:0000256" key="1">
    <source>
        <dbReference type="ARBA" id="ARBA00022723"/>
    </source>
</evidence>
<evidence type="ECO:0000256" key="2">
    <source>
        <dbReference type="ARBA" id="ARBA00022771"/>
    </source>
</evidence>
<evidence type="ECO:0000259" key="7">
    <source>
        <dbReference type="PROSITE" id="PS50089"/>
    </source>
</evidence>
<feature type="domain" description="RING-type" evidence="7">
    <location>
        <begin position="105"/>
        <end position="159"/>
    </location>
</feature>
<proteinExistence type="predicted"/>
<dbReference type="PROSITE" id="PS50089">
    <property type="entry name" value="ZF_RING_2"/>
    <property type="match status" value="1"/>
</dbReference>
<keyword evidence="9" id="KW-1185">Reference proteome</keyword>
<feature type="region of interest" description="Disordered" evidence="6">
    <location>
        <begin position="253"/>
        <end position="273"/>
    </location>
</feature>
<feature type="region of interest" description="Disordered" evidence="6">
    <location>
        <begin position="32"/>
        <end position="99"/>
    </location>
</feature>